<dbReference type="Proteomes" id="UP001283361">
    <property type="component" value="Unassembled WGS sequence"/>
</dbReference>
<comment type="caution">
    <text evidence="1">The sequence shown here is derived from an EMBL/GenBank/DDBJ whole genome shotgun (WGS) entry which is preliminary data.</text>
</comment>
<accession>A0AAE1D418</accession>
<proteinExistence type="predicted"/>
<keyword evidence="2" id="KW-1185">Reference proteome</keyword>
<gene>
    <name evidence="1" type="ORF">RRG08_062925</name>
</gene>
<name>A0AAE1D418_9GAST</name>
<sequence length="137" mass="15079">MRVRWDRGVGKVSGDVTGWRRGRVRDTCFPNATLRHNLIQTKSGVTQQISAFSAAKESKPFELTQALEVGTSAPFTQRSWTVADLRTMMSTCSSLTTGHPYPCVEHPPPPLNKYCASSLTLLCPPSHLADCDDITKT</sequence>
<dbReference type="AlphaFoldDB" id="A0AAE1D418"/>
<dbReference type="EMBL" id="JAWDGP010005579">
    <property type="protein sequence ID" value="KAK3755942.1"/>
    <property type="molecule type" value="Genomic_DNA"/>
</dbReference>
<evidence type="ECO:0000313" key="1">
    <source>
        <dbReference type="EMBL" id="KAK3755942.1"/>
    </source>
</evidence>
<evidence type="ECO:0000313" key="2">
    <source>
        <dbReference type="Proteomes" id="UP001283361"/>
    </source>
</evidence>
<organism evidence="1 2">
    <name type="scientific">Elysia crispata</name>
    <name type="common">lettuce slug</name>
    <dbReference type="NCBI Taxonomy" id="231223"/>
    <lineage>
        <taxon>Eukaryota</taxon>
        <taxon>Metazoa</taxon>
        <taxon>Spiralia</taxon>
        <taxon>Lophotrochozoa</taxon>
        <taxon>Mollusca</taxon>
        <taxon>Gastropoda</taxon>
        <taxon>Heterobranchia</taxon>
        <taxon>Euthyneura</taxon>
        <taxon>Panpulmonata</taxon>
        <taxon>Sacoglossa</taxon>
        <taxon>Placobranchoidea</taxon>
        <taxon>Plakobranchidae</taxon>
        <taxon>Elysia</taxon>
    </lineage>
</organism>
<reference evidence="1" key="1">
    <citation type="journal article" date="2023" name="G3 (Bethesda)">
        <title>A reference genome for the long-term kleptoplast-retaining sea slug Elysia crispata morphotype clarki.</title>
        <authorList>
            <person name="Eastman K.E."/>
            <person name="Pendleton A.L."/>
            <person name="Shaikh M.A."/>
            <person name="Suttiyut T."/>
            <person name="Ogas R."/>
            <person name="Tomko P."/>
            <person name="Gavelis G."/>
            <person name="Widhalm J.R."/>
            <person name="Wisecaver J.H."/>
        </authorList>
    </citation>
    <scope>NUCLEOTIDE SEQUENCE</scope>
    <source>
        <strain evidence="1">ECLA1</strain>
    </source>
</reference>
<protein>
    <submittedName>
        <fullName evidence="1">Uncharacterized protein</fullName>
    </submittedName>
</protein>